<feature type="region of interest" description="Disordered" evidence="1">
    <location>
        <begin position="14"/>
        <end position="61"/>
    </location>
</feature>
<feature type="non-terminal residue" evidence="2">
    <location>
        <position position="1"/>
    </location>
</feature>
<gene>
    <name evidence="2" type="ORF">PLEPLA_LOCUS47607</name>
</gene>
<accession>A0A9N7W1Z3</accession>
<dbReference type="GO" id="GO:0042254">
    <property type="term" value="P:ribosome biogenesis"/>
    <property type="evidence" value="ECO:0007669"/>
    <property type="project" value="TreeGrafter"/>
</dbReference>
<proteinExistence type="predicted"/>
<sequence length="1617" mass="177727">MSRCGVWSSAGECGAAGEERVKVESSSPSENRSHVPAVKSSYSDGCHLLRNPSETEESSDTMGRQAEAGTLCLDLLSVSAAQQGTGSIGLVHPCFDRLGKTVSLRLNMAQLLLERLQECSRVGSKSLVCAATILSVCQGILSSPVLSSVFITKYELMVDLLAKLCSIACCELQQPLLTEIIVTESDTCQDEAMSEPLQTPLANSKETLDSPADLTELDTNKPASKPNENHSSNLFEVLLQVLSCYLAVQRQQANPNRVFTLVTNQLIQPLVLLRHLLTSGEFAPSHTHLRLRQPLCRDIRVKIDSILQSALFPSEHLTSYKEELLPSKGETGKRGPGGAKGPLKPISAIIPKLSAQGYCEPHLHYSVKSNTLSLLFKFFLESYGNGRGENEEEQKMLCFYFLTRLIPALDLCLDGDSVSPAKAEQSVSESTGQTSSPDSLHSPESWTLALLSVESLLTQALSADIYNVAADRIRHKEVQLNFYRALGQMLFNQAQPSIPAWYRCLKVLLSLNHLILEPDLDQLLSSAWVNSECMEARVQRARQLMVCSLLQTYTKLRQIPRFFLELLSVICQPALEELRPPLLSEAISVSLGTCLLDTPPSQCLEICSSVLESMRTCILPDLVKEEKEAEKMDIDGGGDDKKSQLNVDQERQDASLKLFSLSQLLHAVLFSLKTLDNTSPLPLVRQGQALMDEMQQVVKELLQVLPRENRIKKTPRKGKKKMDHKEPERVPVLWEQKTQEATLLLRYTWVELDTLFDIHCGKYISPDSDQEAAVCETGEEALSNSLLQTRIESLLSGDILPAHLYPSPSFSPMSCLLLKLLTLQQMKRVMLNCNLPCESSTTALLNRTAHFISADLKLEETPAGEQVWDGQISSVNSSSYVVAHWHLVASNLPLIAPYLSGENMGCIANFLVGSLLSEQSDGGMDCPPSCLTISLISSQLLQSLILPELPSLNSAIVCSIAQRIYGVLLVAHAPKVCATLPKIQEDGSDASPSSAKLVEKETIVEDILASSKTGDVFVSLTDSQTKELVNLIQILTQLNPDAMNSEDLASVFLLLLMMLTSASCQSDGRPDSEADAVFQAKLLRILTPLVESRHLKGVLKLIHAGSLLQATVSSLLWHSNSGRYRATNSLDWMDLIKAVQDFIRALVQLIIFRNSSVQLNLNQFVAFLTSKEKPSGHNVALSSAAVSGKPDPGASISSDHLELASLSSFIQEMTTNLGRSKLMDQTLTQMITKVNATLGPAVESAIRPQTAGEAAVQPVVVLDQAFVVEVVTVMLHCELSSLSVEEQNKQDGSTLTLSHMTLYQSMCQQILRELTSDLRPMESLVADLHFLSLFYKAAEMTRGDEEKGEKELDELFAQILQNVQGLLKAPWLSTKEVSELEPAVQELLRLLVEKNTATQFKLLLLMIREGLNSGELRAGNYREVLSAVTITKLLFCCQLPEPCYKALWHIAPEIISAMVFLVRASGLDSSLTLSFTVPTVTSMTSLLRQGEGLFTNPHHVVMVLGALQSVPLDHLAPPVYQSAFLAVHEALFAIIQCHTQVLSNAAPSFLNVFYRLVASIMQEGRQRGVSDTGSDCDVYHKCSRLTQRMFSHIAATAESFTTLSTFMVAQYVTELQK</sequence>
<reference evidence="2" key="1">
    <citation type="submission" date="2020-03" db="EMBL/GenBank/DDBJ databases">
        <authorList>
            <person name="Weist P."/>
        </authorList>
    </citation>
    <scope>NUCLEOTIDE SEQUENCE</scope>
</reference>
<dbReference type="PANTHER" id="PTHR15682">
    <property type="entry name" value="UNHEALTHY RIBOSOME BIOGENESIS PROTEIN 2 HOMOLOG"/>
    <property type="match status" value="1"/>
</dbReference>
<name>A0A9N7W1Z3_PLEPL</name>
<dbReference type="GO" id="GO:0005730">
    <property type="term" value="C:nucleolus"/>
    <property type="evidence" value="ECO:0007669"/>
    <property type="project" value="TreeGrafter"/>
</dbReference>
<dbReference type="Proteomes" id="UP001153269">
    <property type="component" value="Unassembled WGS sequence"/>
</dbReference>
<keyword evidence="3" id="KW-1185">Reference proteome</keyword>
<evidence type="ECO:0000313" key="3">
    <source>
        <dbReference type="Proteomes" id="UP001153269"/>
    </source>
</evidence>
<comment type="caution">
    <text evidence="2">The sequence shown here is derived from an EMBL/GenBank/DDBJ whole genome shotgun (WGS) entry which is preliminary data.</text>
</comment>
<dbReference type="PANTHER" id="PTHR15682:SF2">
    <property type="entry name" value="UNHEALTHY RIBOSOME BIOGENESIS PROTEIN 2 HOMOLOG"/>
    <property type="match status" value="1"/>
</dbReference>
<evidence type="ECO:0000256" key="1">
    <source>
        <dbReference type="SAM" id="MobiDB-lite"/>
    </source>
</evidence>
<organism evidence="2 3">
    <name type="scientific">Pleuronectes platessa</name>
    <name type="common">European plaice</name>
    <dbReference type="NCBI Taxonomy" id="8262"/>
    <lineage>
        <taxon>Eukaryota</taxon>
        <taxon>Metazoa</taxon>
        <taxon>Chordata</taxon>
        <taxon>Craniata</taxon>
        <taxon>Vertebrata</taxon>
        <taxon>Euteleostomi</taxon>
        <taxon>Actinopterygii</taxon>
        <taxon>Neopterygii</taxon>
        <taxon>Teleostei</taxon>
        <taxon>Neoteleostei</taxon>
        <taxon>Acanthomorphata</taxon>
        <taxon>Carangaria</taxon>
        <taxon>Pleuronectiformes</taxon>
        <taxon>Pleuronectoidei</taxon>
        <taxon>Pleuronectidae</taxon>
        <taxon>Pleuronectes</taxon>
    </lineage>
</organism>
<dbReference type="EMBL" id="CADEAL010004447">
    <property type="protein sequence ID" value="CAB1459770.1"/>
    <property type="molecule type" value="Genomic_DNA"/>
</dbReference>
<evidence type="ECO:0000313" key="2">
    <source>
        <dbReference type="EMBL" id="CAB1459770.1"/>
    </source>
</evidence>
<feature type="compositionally biased region" description="Polar residues" evidence="1">
    <location>
        <begin position="196"/>
        <end position="205"/>
    </location>
</feature>
<dbReference type="InterPro" id="IPR052609">
    <property type="entry name" value="Ribosome_Biogenesis_Reg"/>
</dbReference>
<feature type="region of interest" description="Disordered" evidence="1">
    <location>
        <begin position="193"/>
        <end position="229"/>
    </location>
</feature>
<protein>
    <submittedName>
        <fullName evidence="2">Uncharacterized protein</fullName>
    </submittedName>
</protein>